<protein>
    <submittedName>
        <fullName evidence="1">Uncharacterized protein</fullName>
    </submittedName>
</protein>
<sequence>MSSTTIASVELHTHCWVATQANQPDASTVGDVTILFALVLSLRGKPLLTALDIRSTQFIPTLAAGVGSASTGQRRFSARPTTTKAVLAEKAARVAYGGWCEATCAWSLAACLGPLDWGKGSYWMRRESNPVRQSSRLCRGQILLFPTPDSKPTGGGGGVVAGICFVSTGRVLSPAQDWNVSFCHPVFGRDETEGWMN</sequence>
<accession>A0ABR1S5U0</accession>
<gene>
    <name evidence="1" type="ORF">PG991_004132</name>
</gene>
<reference evidence="1 2" key="1">
    <citation type="submission" date="2023-01" db="EMBL/GenBank/DDBJ databases">
        <title>Analysis of 21 Apiospora genomes using comparative genomics revels a genus with tremendous synthesis potential of carbohydrate active enzymes and secondary metabolites.</title>
        <authorList>
            <person name="Sorensen T."/>
        </authorList>
    </citation>
    <scope>NUCLEOTIDE SEQUENCE [LARGE SCALE GENOMIC DNA]</scope>
    <source>
        <strain evidence="1 2">CBS 20057</strain>
    </source>
</reference>
<evidence type="ECO:0000313" key="1">
    <source>
        <dbReference type="EMBL" id="KAK8027076.1"/>
    </source>
</evidence>
<organism evidence="1 2">
    <name type="scientific">Apiospora marii</name>
    <dbReference type="NCBI Taxonomy" id="335849"/>
    <lineage>
        <taxon>Eukaryota</taxon>
        <taxon>Fungi</taxon>
        <taxon>Dikarya</taxon>
        <taxon>Ascomycota</taxon>
        <taxon>Pezizomycotina</taxon>
        <taxon>Sordariomycetes</taxon>
        <taxon>Xylariomycetidae</taxon>
        <taxon>Amphisphaeriales</taxon>
        <taxon>Apiosporaceae</taxon>
        <taxon>Apiospora</taxon>
    </lineage>
</organism>
<evidence type="ECO:0000313" key="2">
    <source>
        <dbReference type="Proteomes" id="UP001396898"/>
    </source>
</evidence>
<dbReference type="Proteomes" id="UP001396898">
    <property type="component" value="Unassembled WGS sequence"/>
</dbReference>
<dbReference type="EMBL" id="JAQQWI010000007">
    <property type="protein sequence ID" value="KAK8027076.1"/>
    <property type="molecule type" value="Genomic_DNA"/>
</dbReference>
<keyword evidence="2" id="KW-1185">Reference proteome</keyword>
<comment type="caution">
    <text evidence="1">The sequence shown here is derived from an EMBL/GenBank/DDBJ whole genome shotgun (WGS) entry which is preliminary data.</text>
</comment>
<proteinExistence type="predicted"/>
<name>A0ABR1S5U0_9PEZI</name>